<evidence type="ECO:0000313" key="3">
    <source>
        <dbReference type="Proteomes" id="UP000324996"/>
    </source>
</evidence>
<dbReference type="Proteomes" id="UP000324996">
    <property type="component" value="Unassembled WGS sequence"/>
</dbReference>
<evidence type="ECO:0000256" key="1">
    <source>
        <dbReference type="SAM" id="MobiDB-lite"/>
    </source>
</evidence>
<gene>
    <name evidence="2" type="ORF">JCM17846_18450</name>
</gene>
<dbReference type="Pfam" id="PF25209">
    <property type="entry name" value="Phage_capsid_4"/>
    <property type="match status" value="1"/>
</dbReference>
<dbReference type="AlphaFoldDB" id="A0A5A7N761"/>
<dbReference type="EMBL" id="BKCN01000008">
    <property type="protein sequence ID" value="GER04163.1"/>
    <property type="molecule type" value="Genomic_DNA"/>
</dbReference>
<protein>
    <recommendedName>
        <fullName evidence="4">Bacteriophage Mu GpT domain-containing protein</fullName>
    </recommendedName>
</protein>
<reference evidence="2 3" key="1">
    <citation type="submission" date="2019-09" db="EMBL/GenBank/DDBJ databases">
        <title>NBRP : Genome information of microbial organism related human and environment.</title>
        <authorList>
            <person name="Hattori M."/>
            <person name="Oshima K."/>
            <person name="Inaba H."/>
            <person name="Suda W."/>
            <person name="Sakamoto M."/>
            <person name="Iino T."/>
            <person name="Kitahara M."/>
            <person name="Oshida Y."/>
            <person name="Iida T."/>
            <person name="Kudo T."/>
            <person name="Itoh T."/>
            <person name="Ohkuma M."/>
        </authorList>
    </citation>
    <scope>NUCLEOTIDE SEQUENCE [LARGE SCALE GENOMIC DNA]</scope>
    <source>
        <strain evidence="2 3">Q-1</strain>
    </source>
</reference>
<evidence type="ECO:0008006" key="4">
    <source>
        <dbReference type="Google" id="ProtNLM"/>
    </source>
</evidence>
<sequence>MPNNYGHTGPESDQMRATDAPASVSTSIPDMGRRSQENQLTEQTEMAASCVTVAAIRAACRNAGLTADNAMDIIERHENTALDHTALMAEIGRRFAERDTPAQTVSRVSVTRDEAVTRRSAMTDAILCRMAPASNTITDAARDYRGMSLMRLAEETLLRENVRVRGMSPVELAERALHSSSDFPNILSNVLNKRLRQAYEESQPSYRLWARRAPNAPDFKPIDVVQMSAMPDLLRTNEAGEFKYGTASDGKISYSVLTYGRILGVTRQTLVNDDLRALDRLTTGYAAAAARLENRTVYAQLAGSGTYGGGDLFTTQNGNLAESGTTINATTLGAGRAALRKQKGLQKEELNIAPRYLIVPTDLEQLSYQFTSTQFVPAKATDVNEFRAGGRTALEPIVEAVLDGHSDKAWYLAADSAQVDTIEYAYLDGAEGVQLSSRIGFNVDGVEFKASLDFAAAAIDHRGFWKNPGA</sequence>
<accession>A0A5A7N761</accession>
<proteinExistence type="predicted"/>
<organism evidence="2 3">
    <name type="scientific">Iodidimonas nitroreducens</name>
    <dbReference type="NCBI Taxonomy" id="1236968"/>
    <lineage>
        <taxon>Bacteria</taxon>
        <taxon>Pseudomonadati</taxon>
        <taxon>Pseudomonadota</taxon>
        <taxon>Alphaproteobacteria</taxon>
        <taxon>Iodidimonadales</taxon>
        <taxon>Iodidimonadaceae</taxon>
        <taxon>Iodidimonas</taxon>
    </lineage>
</organism>
<feature type="region of interest" description="Disordered" evidence="1">
    <location>
        <begin position="1"/>
        <end position="41"/>
    </location>
</feature>
<keyword evidence="3" id="KW-1185">Reference proteome</keyword>
<name>A0A5A7N761_9PROT</name>
<comment type="caution">
    <text evidence="2">The sequence shown here is derived from an EMBL/GenBank/DDBJ whole genome shotgun (WGS) entry which is preliminary data.</text>
</comment>
<evidence type="ECO:0000313" key="2">
    <source>
        <dbReference type="EMBL" id="GER04163.1"/>
    </source>
</evidence>